<feature type="compositionally biased region" description="Polar residues" evidence="1">
    <location>
        <begin position="38"/>
        <end position="55"/>
    </location>
</feature>
<accession>A0A1F8F0J4</accession>
<name>A0A1F8F0J4_9BACT</name>
<comment type="caution">
    <text evidence="2">The sequence shown here is derived from an EMBL/GenBank/DDBJ whole genome shotgun (WGS) entry which is preliminary data.</text>
</comment>
<gene>
    <name evidence="2" type="ORF">A3B86_00360</name>
</gene>
<protein>
    <submittedName>
        <fullName evidence="2">Uncharacterized protein</fullName>
    </submittedName>
</protein>
<evidence type="ECO:0000313" key="3">
    <source>
        <dbReference type="Proteomes" id="UP000176834"/>
    </source>
</evidence>
<reference evidence="2 3" key="1">
    <citation type="journal article" date="2016" name="Nat. Commun.">
        <title>Thousands of microbial genomes shed light on interconnected biogeochemical processes in an aquifer system.</title>
        <authorList>
            <person name="Anantharaman K."/>
            <person name="Brown C.T."/>
            <person name="Hug L.A."/>
            <person name="Sharon I."/>
            <person name="Castelle C.J."/>
            <person name="Probst A.J."/>
            <person name="Thomas B.C."/>
            <person name="Singh A."/>
            <person name="Wilkins M.J."/>
            <person name="Karaoz U."/>
            <person name="Brodie E.L."/>
            <person name="Williams K.H."/>
            <person name="Hubbard S.S."/>
            <person name="Banfield J.F."/>
        </authorList>
    </citation>
    <scope>NUCLEOTIDE SEQUENCE [LARGE SCALE GENOMIC DNA]</scope>
</reference>
<organism evidence="2 3">
    <name type="scientific">Candidatus Yanofskybacteria bacterium RIFCSPHIGHO2_02_FULL_38_22b</name>
    <dbReference type="NCBI Taxonomy" id="1802673"/>
    <lineage>
        <taxon>Bacteria</taxon>
        <taxon>Candidatus Yanofskyibacteriota</taxon>
    </lineage>
</organism>
<evidence type="ECO:0000313" key="2">
    <source>
        <dbReference type="EMBL" id="OGN06633.1"/>
    </source>
</evidence>
<dbReference type="Proteomes" id="UP000176834">
    <property type="component" value="Unassembled WGS sequence"/>
</dbReference>
<proteinExistence type="predicted"/>
<dbReference type="EMBL" id="MGJN01000018">
    <property type="protein sequence ID" value="OGN06633.1"/>
    <property type="molecule type" value="Genomic_DNA"/>
</dbReference>
<evidence type="ECO:0000256" key="1">
    <source>
        <dbReference type="SAM" id="MobiDB-lite"/>
    </source>
</evidence>
<dbReference type="AlphaFoldDB" id="A0A1F8F0J4"/>
<sequence>MVTHKNKIFLLIFLVGAVFSIVYFGGFWSSNRQIFSPTNTPDLTSPKPTGSSSPEPTKKPGLTSVPVPMPTGSGNVFYDRPVPWEFLLNNATCKLEGEIKFLGPDLYSHQGALFTYTGVDNPARNILWTITPSDDISVGPNLFSKMPLPNGESLLSIVLPENPKFKTYEFTAKIQYGRLVDDKGNFVTASGNVKVFEKQCDGKTVVVLP</sequence>
<feature type="region of interest" description="Disordered" evidence="1">
    <location>
        <begin position="38"/>
        <end position="67"/>
    </location>
</feature>